<dbReference type="STRING" id="1798384.A3D03_03900"/>
<evidence type="ECO:0008006" key="4">
    <source>
        <dbReference type="Google" id="ProtNLM"/>
    </source>
</evidence>
<dbReference type="AlphaFoldDB" id="A0A1F6A887"/>
<keyword evidence="1" id="KW-0812">Transmembrane</keyword>
<reference evidence="2 3" key="1">
    <citation type="journal article" date="2016" name="Nat. Commun.">
        <title>Thousands of microbial genomes shed light on interconnected biogeochemical processes in an aquifer system.</title>
        <authorList>
            <person name="Anantharaman K."/>
            <person name="Brown C.T."/>
            <person name="Hug L.A."/>
            <person name="Sharon I."/>
            <person name="Castelle C.J."/>
            <person name="Probst A.J."/>
            <person name="Thomas B.C."/>
            <person name="Singh A."/>
            <person name="Wilkins M.J."/>
            <person name="Karaoz U."/>
            <person name="Brodie E.L."/>
            <person name="Williams K.H."/>
            <person name="Hubbard S.S."/>
            <person name="Banfield J.F."/>
        </authorList>
    </citation>
    <scope>NUCLEOTIDE SEQUENCE [LARGE SCALE GENOMIC DNA]</scope>
</reference>
<proteinExistence type="predicted"/>
<name>A0A1F6A887_9BACT</name>
<dbReference type="InterPro" id="IPR021280">
    <property type="entry name" value="TMEM260-like"/>
</dbReference>
<dbReference type="InterPro" id="IPR011990">
    <property type="entry name" value="TPR-like_helical_dom_sf"/>
</dbReference>
<dbReference type="Proteomes" id="UP000177092">
    <property type="component" value="Unassembled WGS sequence"/>
</dbReference>
<feature type="transmembrane region" description="Helical" evidence="1">
    <location>
        <begin position="76"/>
        <end position="97"/>
    </location>
</feature>
<accession>A0A1F6A887</accession>
<feature type="transmembrane region" description="Helical" evidence="1">
    <location>
        <begin position="128"/>
        <end position="147"/>
    </location>
</feature>
<feature type="transmembrane region" description="Helical" evidence="1">
    <location>
        <begin position="194"/>
        <end position="213"/>
    </location>
</feature>
<evidence type="ECO:0000313" key="3">
    <source>
        <dbReference type="Proteomes" id="UP000177092"/>
    </source>
</evidence>
<gene>
    <name evidence="2" type="ORF">A3D03_03900</name>
</gene>
<protein>
    <recommendedName>
        <fullName evidence="4">Glycosyltransferase RgtA/B/C/D-like domain-containing protein</fullName>
    </recommendedName>
</protein>
<evidence type="ECO:0000256" key="1">
    <source>
        <dbReference type="SAM" id="Phobius"/>
    </source>
</evidence>
<feature type="transmembrane region" description="Helical" evidence="1">
    <location>
        <begin position="295"/>
        <end position="312"/>
    </location>
</feature>
<feature type="transmembrane region" description="Helical" evidence="1">
    <location>
        <begin position="153"/>
        <end position="182"/>
    </location>
</feature>
<evidence type="ECO:0000313" key="2">
    <source>
        <dbReference type="EMBL" id="OGG20796.1"/>
    </source>
</evidence>
<sequence length="669" mass="77994">MMRRVINWRGHILVGVIIGGIYLYSQVKTIYGGDAGDLVSAIATLGIPHPPGYPLYTILGIDAVRLVQYSTMAWRVGLVSSIPSLIFLFILFDTLVYLTHKKILSLITVLTLAFTYPIWLYSVSAEVFALNNLFTIALIWSLLHLYIDKKQKFLWLSAFFFGLGMSHHHIIILLIPAALYLLYQTRNKLQVRHCMKIITYFLCGISPYLYVFISSKNGPEVNWMGLPDLSSFFTLFTRAGYGTFRIGEFTGFDPLSRILNVWALFDFAYKDFRLAGILLAIIGIYQAWRKLKRIFWFLAIYFFTNVFFMFYASYPLFDNFLVATFERFVQPLYIILSIFMACGIWFLIDFISAHFPKHTGKHKLSRVLISMELIFFILPIGVFLINYPKISILKNDFTAENFASDIIDFLPPNSVLALSTDTPLFDTQYLYYSQKKRPDIKLIHLSKLYTLFYQDTLKKFYPDLKLNKSSGYNSEKIMTQFILDNYDQFPIYFKQAFKIDGGKFIPEGLLFRVYKDKDIPKSEDTLKLNQKLWQSYHDPLAGSLSKYQNLMLSDVIKYYAYAHQELGFWASNHVYPKEAIEHLLTAEKLYPQDKDSYTILAQVYILGSECEKADQQLNLLENLEKDNVEVIYLKAINYDRCFKDKTQADFYRKLYQDKNKDKELKLQKL</sequence>
<feature type="transmembrane region" description="Helical" evidence="1">
    <location>
        <begin position="332"/>
        <end position="355"/>
    </location>
</feature>
<dbReference type="Pfam" id="PF11028">
    <property type="entry name" value="TMEM260-like"/>
    <property type="match status" value="1"/>
</dbReference>
<dbReference type="Gene3D" id="1.25.40.10">
    <property type="entry name" value="Tetratricopeptide repeat domain"/>
    <property type="match status" value="1"/>
</dbReference>
<feature type="transmembrane region" description="Helical" evidence="1">
    <location>
        <begin position="6"/>
        <end position="24"/>
    </location>
</feature>
<keyword evidence="1" id="KW-0472">Membrane</keyword>
<dbReference type="InterPro" id="IPR052724">
    <property type="entry name" value="GT117_domain-containing"/>
</dbReference>
<comment type="caution">
    <text evidence="2">The sequence shown here is derived from an EMBL/GenBank/DDBJ whole genome shotgun (WGS) entry which is preliminary data.</text>
</comment>
<dbReference type="EMBL" id="MFJN01000034">
    <property type="protein sequence ID" value="OGG20796.1"/>
    <property type="molecule type" value="Genomic_DNA"/>
</dbReference>
<dbReference type="PANTHER" id="PTHR16214:SF3">
    <property type="entry name" value="TRANSMEMBRANE PROTEIN 260"/>
    <property type="match status" value="1"/>
</dbReference>
<keyword evidence="1" id="KW-1133">Transmembrane helix</keyword>
<dbReference type="PANTHER" id="PTHR16214">
    <property type="entry name" value="TRANSMEMBRANE PROTEIN 260"/>
    <property type="match status" value="1"/>
</dbReference>
<dbReference type="SUPFAM" id="SSF48452">
    <property type="entry name" value="TPR-like"/>
    <property type="match status" value="1"/>
</dbReference>
<organism evidence="2 3">
    <name type="scientific">Candidatus Gottesmanbacteria bacterium RIFCSPHIGHO2_02_FULL_40_13</name>
    <dbReference type="NCBI Taxonomy" id="1798384"/>
    <lineage>
        <taxon>Bacteria</taxon>
        <taxon>Candidatus Gottesmaniibacteriota</taxon>
    </lineage>
</organism>
<feature type="transmembrane region" description="Helical" evidence="1">
    <location>
        <begin position="367"/>
        <end position="387"/>
    </location>
</feature>
<feature type="transmembrane region" description="Helical" evidence="1">
    <location>
        <begin position="103"/>
        <end position="121"/>
    </location>
</feature>
<feature type="transmembrane region" description="Helical" evidence="1">
    <location>
        <begin position="272"/>
        <end position="288"/>
    </location>
</feature>